<dbReference type="AlphaFoldDB" id="A0A4R7S1S8"/>
<evidence type="ECO:0000256" key="1">
    <source>
        <dbReference type="SAM" id="MobiDB-lite"/>
    </source>
</evidence>
<evidence type="ECO:0000313" key="2">
    <source>
        <dbReference type="EMBL" id="TDU71378.1"/>
    </source>
</evidence>
<comment type="caution">
    <text evidence="2">The sequence shown here is derived from an EMBL/GenBank/DDBJ whole genome shotgun (WGS) entry which is preliminary data.</text>
</comment>
<sequence>MLAQEFTPARQLGQASATNRYEITPEGSTRPQQRELTNDTIATSAETTGDMSAWWDGMTSVAEESVRSGPWALHYGLTTAWEYDSNFNLDAGNAAIGGGQSGDTQIFSVSPYGVLTFGQPGHGLDFQLRYSPEFRWFSEENIDNVINHNLSMSLGINGARSRMYANVGYSRNENGNVEVGNLVSSDTYTIGLGGSYDVSPKTTIGATLNTNISEYEAFNSFSNFALGLFVDYAVTPKTRLGLGVGYDHLQQDNNRNANAYNVNLRFNWSATAKTGIAGSLGVEQREYDGGESMIAAIGRIGVYYNPTEKLGLQLSAYRNASPSIGAADGMFYSTGLAFTSNLQLTSRVSASLSIGFENAQYESTGGDEFTGREDDYFFVRPAFTFFLSSHLSMNLFYQFTNNDTTAGNSFSRNQVGVSLTLAY</sequence>
<keyword evidence="3" id="KW-1185">Reference proteome</keyword>
<proteinExistence type="predicted"/>
<organism evidence="2 3">
    <name type="scientific">Prosthecobacter fusiformis</name>
    <dbReference type="NCBI Taxonomy" id="48464"/>
    <lineage>
        <taxon>Bacteria</taxon>
        <taxon>Pseudomonadati</taxon>
        <taxon>Verrucomicrobiota</taxon>
        <taxon>Verrucomicrobiia</taxon>
        <taxon>Verrucomicrobiales</taxon>
        <taxon>Verrucomicrobiaceae</taxon>
        <taxon>Prosthecobacter</taxon>
    </lineage>
</organism>
<dbReference type="Proteomes" id="UP000295662">
    <property type="component" value="Unassembled WGS sequence"/>
</dbReference>
<protein>
    <submittedName>
        <fullName evidence="2">Uncharacterized protein DUF481</fullName>
    </submittedName>
</protein>
<feature type="compositionally biased region" description="Polar residues" evidence="1">
    <location>
        <begin position="13"/>
        <end position="31"/>
    </location>
</feature>
<evidence type="ECO:0000313" key="3">
    <source>
        <dbReference type="Proteomes" id="UP000295662"/>
    </source>
</evidence>
<feature type="region of interest" description="Disordered" evidence="1">
    <location>
        <begin position="1"/>
        <end position="37"/>
    </location>
</feature>
<reference evidence="2 3" key="1">
    <citation type="submission" date="2019-03" db="EMBL/GenBank/DDBJ databases">
        <title>Genomic Encyclopedia of Archaeal and Bacterial Type Strains, Phase II (KMG-II): from individual species to whole genera.</title>
        <authorList>
            <person name="Goeker M."/>
        </authorList>
    </citation>
    <scope>NUCLEOTIDE SEQUENCE [LARGE SCALE GENOMIC DNA]</scope>
    <source>
        <strain evidence="2 3">ATCC 25309</strain>
    </source>
</reference>
<dbReference type="SUPFAM" id="SSF56935">
    <property type="entry name" value="Porins"/>
    <property type="match status" value="2"/>
</dbReference>
<accession>A0A4R7S1S8</accession>
<gene>
    <name evidence="2" type="ORF">EI77_02502</name>
</gene>
<dbReference type="EMBL" id="SOCA01000003">
    <property type="protein sequence ID" value="TDU71378.1"/>
    <property type="molecule type" value="Genomic_DNA"/>
</dbReference>
<name>A0A4R7S1S8_9BACT</name>